<evidence type="ECO:0000256" key="4">
    <source>
        <dbReference type="ARBA" id="ARBA00022490"/>
    </source>
</evidence>
<evidence type="ECO:0000256" key="2">
    <source>
        <dbReference type="ARBA" id="ARBA00007183"/>
    </source>
</evidence>
<accession>A0A5U3R866</accession>
<dbReference type="Pfam" id="PF05509">
    <property type="entry name" value="TraY"/>
    <property type="match status" value="2"/>
</dbReference>
<name>A0A5U3R866_SALER</name>
<dbReference type="InterPro" id="IPR008876">
    <property type="entry name" value="TraY"/>
</dbReference>
<keyword evidence="4" id="KW-0963">Cytoplasm</keyword>
<gene>
    <name evidence="7" type="ORF">ABC99_11030</name>
</gene>
<evidence type="ECO:0000256" key="1">
    <source>
        <dbReference type="ARBA" id="ARBA00004496"/>
    </source>
</evidence>
<keyword evidence="6" id="KW-0238">DNA-binding</keyword>
<dbReference type="GO" id="GO:0005737">
    <property type="term" value="C:cytoplasm"/>
    <property type="evidence" value="ECO:0007669"/>
    <property type="project" value="UniProtKB-SubCell"/>
</dbReference>
<organism evidence="7">
    <name type="scientific">Salmonella enterica</name>
    <name type="common">Salmonella choleraesuis</name>
    <dbReference type="NCBI Taxonomy" id="28901"/>
    <lineage>
        <taxon>Bacteria</taxon>
        <taxon>Pseudomonadati</taxon>
        <taxon>Pseudomonadota</taxon>
        <taxon>Gammaproteobacteria</taxon>
        <taxon>Enterobacterales</taxon>
        <taxon>Enterobacteriaceae</taxon>
        <taxon>Salmonella</taxon>
    </lineage>
</organism>
<comment type="similarity">
    <text evidence="2">Belongs to the TraY family.</text>
</comment>
<dbReference type="EMBL" id="AAGMPN010000032">
    <property type="protein sequence ID" value="EBP6409671.1"/>
    <property type="molecule type" value="Genomic_DNA"/>
</dbReference>
<evidence type="ECO:0000256" key="3">
    <source>
        <dbReference type="ARBA" id="ARBA00020541"/>
    </source>
</evidence>
<keyword evidence="5" id="KW-0184">Conjugation</keyword>
<protein>
    <recommendedName>
        <fullName evidence="3">Relaxosome protein TraY</fullName>
    </recommendedName>
</protein>
<dbReference type="GO" id="GO:0003677">
    <property type="term" value="F:DNA binding"/>
    <property type="evidence" value="ECO:0007669"/>
    <property type="project" value="UniProtKB-KW"/>
</dbReference>
<evidence type="ECO:0000256" key="5">
    <source>
        <dbReference type="ARBA" id="ARBA00022971"/>
    </source>
</evidence>
<dbReference type="AlphaFoldDB" id="A0A5U3R866"/>
<reference evidence="7" key="1">
    <citation type="submission" date="2018-07" db="EMBL/GenBank/DDBJ databases">
        <authorList>
            <consortium name="GenomeTrakr network: Whole genome sequencing for foodborne pathogen traceback"/>
        </authorList>
    </citation>
    <scope>NUCLEOTIDE SEQUENCE</scope>
    <source>
        <strain evidence="7">TX-883888.SUB.3</strain>
    </source>
</reference>
<sequence length="124" mass="14640">MKRYSSSPALGNTVRVRLDSETEALLSAAVARSGRSRGFEVFFRIKDHLNRFPMFRVMDNPDFQREVYVTVRFDDDTNLKLINAKNRTGWCKTYEVRERLHDHLTKFPDFYNAEMVEVIPNNFD</sequence>
<evidence type="ECO:0000256" key="6">
    <source>
        <dbReference type="ARBA" id="ARBA00023125"/>
    </source>
</evidence>
<comment type="subcellular location">
    <subcellularLocation>
        <location evidence="1">Cytoplasm</location>
    </subcellularLocation>
</comment>
<proteinExistence type="inferred from homology"/>
<evidence type="ECO:0000313" key="7">
    <source>
        <dbReference type="EMBL" id="EBP6409671.1"/>
    </source>
</evidence>
<comment type="caution">
    <text evidence="7">The sequence shown here is derived from an EMBL/GenBank/DDBJ whole genome shotgun (WGS) entry which is preliminary data.</text>
</comment>